<evidence type="ECO:0000313" key="4">
    <source>
        <dbReference type="Proteomes" id="UP001382455"/>
    </source>
</evidence>
<dbReference type="InterPro" id="IPR041215">
    <property type="entry name" value="FlgO_dom"/>
</dbReference>
<gene>
    <name evidence="3" type="ORF">WAE96_03740</name>
</gene>
<dbReference type="Pfam" id="PF17680">
    <property type="entry name" value="FlgO"/>
    <property type="match status" value="1"/>
</dbReference>
<proteinExistence type="predicted"/>
<accession>A0ABU8EPD8</accession>
<sequence length="227" mass="24918">MRAFSLSLLALCLSACQSSSIDTSDYDSEAGSTQVSAQVASEENDKMFNADGSFQSARLLDSSKSNYVYDQASNRNINHYVRGVSHQLMENLKYVNADTAIGVSSFVFLDGNYTDASLLGNQIAESFIHEMHKFGIPVIDFKLTDFFRVTEKGDFILSRDYMELAPSLPIKYVLTGTLVKHGAGHLVNARIVGLESKAVVATAQGFIPDYITEDLRPHGQRDGVSIQ</sequence>
<feature type="signal peptide" evidence="1">
    <location>
        <begin position="1"/>
        <end position="20"/>
    </location>
</feature>
<dbReference type="EMBL" id="JBAWKS010000001">
    <property type="protein sequence ID" value="MEI4548823.1"/>
    <property type="molecule type" value="Genomic_DNA"/>
</dbReference>
<evidence type="ECO:0000259" key="2">
    <source>
        <dbReference type="Pfam" id="PF17680"/>
    </source>
</evidence>
<evidence type="ECO:0000256" key="1">
    <source>
        <dbReference type="SAM" id="SignalP"/>
    </source>
</evidence>
<protein>
    <submittedName>
        <fullName evidence="3">FlgO family outer membrane protein</fullName>
    </submittedName>
</protein>
<comment type="caution">
    <text evidence="3">The sequence shown here is derived from an EMBL/GenBank/DDBJ whole genome shotgun (WGS) entry which is preliminary data.</text>
</comment>
<feature type="chain" id="PRO_5047496174" evidence="1">
    <location>
        <begin position="21"/>
        <end position="227"/>
    </location>
</feature>
<dbReference type="Proteomes" id="UP001382455">
    <property type="component" value="Unassembled WGS sequence"/>
</dbReference>
<feature type="domain" description="FlgO" evidence="2">
    <location>
        <begin position="85"/>
        <end position="210"/>
    </location>
</feature>
<dbReference type="RefSeq" id="WP_336434644.1">
    <property type="nucleotide sequence ID" value="NZ_JBAWKS010000001.1"/>
</dbReference>
<organism evidence="3 4">
    <name type="scientific">Pseudoalteromonas spongiae</name>
    <dbReference type="NCBI Taxonomy" id="298657"/>
    <lineage>
        <taxon>Bacteria</taxon>
        <taxon>Pseudomonadati</taxon>
        <taxon>Pseudomonadota</taxon>
        <taxon>Gammaproteobacteria</taxon>
        <taxon>Alteromonadales</taxon>
        <taxon>Pseudoalteromonadaceae</taxon>
        <taxon>Pseudoalteromonas</taxon>
    </lineage>
</organism>
<reference evidence="3 4" key="1">
    <citation type="submission" date="2023-12" db="EMBL/GenBank/DDBJ databases">
        <title>Friends and Foes: Symbiotic and Algicidal bacterial influence on Karenia brevis blooms.</title>
        <authorList>
            <person name="Fei C."/>
            <person name="Mohamed A.R."/>
            <person name="Booker A."/>
            <person name="Arshad M."/>
            <person name="Klass S."/>
            <person name="Ahn S."/>
            <person name="Gilbert P.M."/>
            <person name="Heil C.A."/>
            <person name="Martinez J.M."/>
            <person name="Amin S.A."/>
        </authorList>
    </citation>
    <scope>NUCLEOTIDE SEQUENCE [LARGE SCALE GENOMIC DNA]</scope>
    <source>
        <strain evidence="3 4">CE15</strain>
    </source>
</reference>
<evidence type="ECO:0000313" key="3">
    <source>
        <dbReference type="EMBL" id="MEI4548823.1"/>
    </source>
</evidence>
<name>A0ABU8EPD8_9GAMM</name>
<keyword evidence="1" id="KW-0732">Signal</keyword>
<keyword evidence="4" id="KW-1185">Reference proteome</keyword>